<proteinExistence type="predicted"/>
<dbReference type="EMBL" id="DS028095">
    <property type="protein sequence ID" value="KMP04653.1"/>
    <property type="molecule type" value="Genomic_DNA"/>
</dbReference>
<gene>
    <name evidence="2" type="ORF">CIRG_04334</name>
</gene>
<feature type="compositionally biased region" description="Basic and acidic residues" evidence="1">
    <location>
        <begin position="65"/>
        <end position="75"/>
    </location>
</feature>
<evidence type="ECO:0000313" key="2">
    <source>
        <dbReference type="EMBL" id="KMP04653.1"/>
    </source>
</evidence>
<feature type="region of interest" description="Disordered" evidence="1">
    <location>
        <begin position="51"/>
        <end position="82"/>
    </location>
</feature>
<sequence>MSRTVLLRLGMRRRLHSLRFKRADEVQRGGRFLESWTHPIRLSLLAGSPGERNRRALGGSGQRARVSDKITEHHSVVGSPCAEPCTPSETRIVGYRRIRVM</sequence>
<dbReference type="AlphaFoldDB" id="A0A0J6YCQ4"/>
<protein>
    <submittedName>
        <fullName evidence="2">Uncharacterized protein</fullName>
    </submittedName>
</protein>
<evidence type="ECO:0000256" key="1">
    <source>
        <dbReference type="SAM" id="MobiDB-lite"/>
    </source>
</evidence>
<dbReference type="Proteomes" id="UP000054565">
    <property type="component" value="Unassembled WGS sequence"/>
</dbReference>
<reference evidence="3" key="1">
    <citation type="journal article" date="2010" name="Genome Res.">
        <title>Population genomic sequencing of Coccidioides fungi reveals recent hybridization and transposon control.</title>
        <authorList>
            <person name="Neafsey D.E."/>
            <person name="Barker B.M."/>
            <person name="Sharpton T.J."/>
            <person name="Stajich J.E."/>
            <person name="Park D.J."/>
            <person name="Whiston E."/>
            <person name="Hung C.-Y."/>
            <person name="McMahan C."/>
            <person name="White J."/>
            <person name="Sykes S."/>
            <person name="Heiman D."/>
            <person name="Young S."/>
            <person name="Zeng Q."/>
            <person name="Abouelleil A."/>
            <person name="Aftuck L."/>
            <person name="Bessette D."/>
            <person name="Brown A."/>
            <person name="FitzGerald M."/>
            <person name="Lui A."/>
            <person name="Macdonald J.P."/>
            <person name="Priest M."/>
            <person name="Orbach M.J."/>
            <person name="Galgiani J.N."/>
            <person name="Kirkland T.N."/>
            <person name="Cole G.T."/>
            <person name="Birren B.W."/>
            <person name="Henn M.R."/>
            <person name="Taylor J.W."/>
            <person name="Rounsley S.D."/>
        </authorList>
    </citation>
    <scope>NUCLEOTIDE SEQUENCE [LARGE SCALE GENOMIC DNA]</scope>
    <source>
        <strain evidence="3">RMSCC 2394</strain>
    </source>
</reference>
<name>A0A0J6YCQ4_COCIT</name>
<accession>A0A0J6YCQ4</accession>
<organism evidence="2 3">
    <name type="scientific">Coccidioides immitis RMSCC 2394</name>
    <dbReference type="NCBI Taxonomy" id="404692"/>
    <lineage>
        <taxon>Eukaryota</taxon>
        <taxon>Fungi</taxon>
        <taxon>Dikarya</taxon>
        <taxon>Ascomycota</taxon>
        <taxon>Pezizomycotina</taxon>
        <taxon>Eurotiomycetes</taxon>
        <taxon>Eurotiomycetidae</taxon>
        <taxon>Onygenales</taxon>
        <taxon>Onygenaceae</taxon>
        <taxon>Coccidioides</taxon>
    </lineage>
</organism>
<evidence type="ECO:0000313" key="3">
    <source>
        <dbReference type="Proteomes" id="UP000054565"/>
    </source>
</evidence>